<feature type="transmembrane region" description="Helical" evidence="1">
    <location>
        <begin position="12"/>
        <end position="30"/>
    </location>
</feature>
<protein>
    <recommendedName>
        <fullName evidence="2">DUF112 domain-containing protein</fullName>
    </recommendedName>
</protein>
<keyword evidence="1" id="KW-0472">Membrane</keyword>
<dbReference type="PATRIC" id="fig|1705389.3.peg.900"/>
<organism evidence="3 4">
    <name type="scientific">Halorubrum tropicale</name>
    <dbReference type="NCBI Taxonomy" id="1765655"/>
    <lineage>
        <taxon>Archaea</taxon>
        <taxon>Methanobacteriati</taxon>
        <taxon>Methanobacteriota</taxon>
        <taxon>Stenosarchaea group</taxon>
        <taxon>Halobacteria</taxon>
        <taxon>Halobacteriales</taxon>
        <taxon>Haloferacaceae</taxon>
        <taxon>Halorubrum</taxon>
    </lineage>
</organism>
<feature type="transmembrane region" description="Helical" evidence="1">
    <location>
        <begin position="108"/>
        <end position="128"/>
    </location>
</feature>
<feature type="transmembrane region" description="Helical" evidence="1">
    <location>
        <begin position="140"/>
        <end position="158"/>
    </location>
</feature>
<feature type="transmembrane region" description="Helical" evidence="1">
    <location>
        <begin position="165"/>
        <end position="184"/>
    </location>
</feature>
<feature type="transmembrane region" description="Helical" evidence="1">
    <location>
        <begin position="196"/>
        <end position="216"/>
    </location>
</feature>
<dbReference type="PANTHER" id="PTHR42204:SF1">
    <property type="entry name" value="INTEGRAL MEMBRANE PROTEIN"/>
    <property type="match status" value="1"/>
</dbReference>
<keyword evidence="1" id="KW-1133">Transmembrane helix</keyword>
<dbReference type="STRING" id="1765655.AMR74_03030"/>
<name>A0A0N0UBE4_9EURY</name>
<gene>
    <name evidence="3" type="ORF">AMR74_03030</name>
</gene>
<sequence length="411" mass="40394">MDALVRPVVDPTFAAGALAFLLGGVALGTASGLVPGLHANNFALLLAGLAPSVPADPLFVGVAMLGAGVVHSFLDIVPALALGVPDAATAVAALPGHRLVIAGRGREAVRLSALGSGLAVALAVPLAVPVTWLMVRWYPALRAHLPLLLGGVVALLVLTESSRRAAVGGLVAFLASAALGFATLDADPAAPLSTGGVLAPLFAGLFGVPVLVEALGGEGVPPQADPRIAMRARDLGTSAGAGSLAGAVVGYVPGVSAAIAAVAAMPAVPRASADRGFVVATSGANTANTIFALFALVALGTPRTGVTVAIDRAGVPFALPMLLVAAATAACFGFALVVLVGDPYLRIVGNADYTRLSIGVLGLLAVVSYAFAGAYGVGVLLVAGALGLVPPRVGARRVHLMGVLIGPLIVG</sequence>
<dbReference type="EMBL" id="LIST01000001">
    <property type="protein sequence ID" value="KOX97890.1"/>
    <property type="molecule type" value="Genomic_DNA"/>
</dbReference>
<comment type="caution">
    <text evidence="3">The sequence shown here is derived from an EMBL/GenBank/DDBJ whole genome shotgun (WGS) entry which is preliminary data.</text>
</comment>
<feature type="transmembrane region" description="Helical" evidence="1">
    <location>
        <begin position="237"/>
        <end position="265"/>
    </location>
</feature>
<feature type="transmembrane region" description="Helical" evidence="1">
    <location>
        <begin position="42"/>
        <end position="70"/>
    </location>
</feature>
<proteinExistence type="predicted"/>
<keyword evidence="4" id="KW-1185">Reference proteome</keyword>
<dbReference type="OrthoDB" id="53365at2157"/>
<feature type="transmembrane region" description="Helical" evidence="1">
    <location>
        <begin position="277"/>
        <end position="301"/>
    </location>
</feature>
<feature type="transmembrane region" description="Helical" evidence="1">
    <location>
        <begin position="76"/>
        <end position="96"/>
    </location>
</feature>
<keyword evidence="1" id="KW-0812">Transmembrane</keyword>
<evidence type="ECO:0000313" key="4">
    <source>
        <dbReference type="Proteomes" id="UP000037747"/>
    </source>
</evidence>
<dbReference type="AlphaFoldDB" id="A0A0N0UBE4"/>
<dbReference type="Proteomes" id="UP000037747">
    <property type="component" value="Unassembled WGS sequence"/>
</dbReference>
<dbReference type="Pfam" id="PF01970">
    <property type="entry name" value="TctA"/>
    <property type="match status" value="1"/>
</dbReference>
<accession>A0A0N0UBE4</accession>
<feature type="domain" description="DUF112" evidence="2">
    <location>
        <begin position="18"/>
        <end position="401"/>
    </location>
</feature>
<reference evidence="3 4" key="1">
    <citation type="submission" date="2015-08" db="EMBL/GenBank/DDBJ databases">
        <title>Genomes of Isolates from Cabo Rojo, PR.</title>
        <authorList>
            <person name="Sanchez-Nieves R.L."/>
            <person name="Montalvo-Rodriguez R."/>
        </authorList>
    </citation>
    <scope>NUCLEOTIDE SEQUENCE [LARGE SCALE GENOMIC DNA]</scope>
    <source>
        <strain evidence="3 4">5</strain>
    </source>
</reference>
<feature type="transmembrane region" description="Helical" evidence="1">
    <location>
        <begin position="360"/>
        <end position="389"/>
    </location>
</feature>
<dbReference type="InterPro" id="IPR002823">
    <property type="entry name" value="DUF112_TM"/>
</dbReference>
<dbReference type="PANTHER" id="PTHR42204">
    <property type="entry name" value="INTEGRAL MEMBRANE PROTEIN"/>
    <property type="match status" value="1"/>
</dbReference>
<evidence type="ECO:0000313" key="3">
    <source>
        <dbReference type="EMBL" id="KOX97890.1"/>
    </source>
</evidence>
<dbReference type="RefSeq" id="WP_053770575.1">
    <property type="nucleotide sequence ID" value="NZ_LIST01000001.1"/>
</dbReference>
<feature type="transmembrane region" description="Helical" evidence="1">
    <location>
        <begin position="313"/>
        <end position="340"/>
    </location>
</feature>
<evidence type="ECO:0000256" key="1">
    <source>
        <dbReference type="SAM" id="Phobius"/>
    </source>
</evidence>
<evidence type="ECO:0000259" key="2">
    <source>
        <dbReference type="Pfam" id="PF01970"/>
    </source>
</evidence>